<dbReference type="GeneID" id="101505637"/>
<feature type="domain" description="Glyoxal oxidase N-terminal" evidence="3">
    <location>
        <begin position="74"/>
        <end position="474"/>
    </location>
</feature>
<dbReference type="AlphaFoldDB" id="A0A1S2Z0W4"/>
<feature type="signal peptide" evidence="2">
    <location>
        <begin position="1"/>
        <end position="27"/>
    </location>
</feature>
<keyword evidence="5" id="KW-1185">Reference proteome</keyword>
<proteinExistence type="predicted"/>
<dbReference type="Proteomes" id="UP000087171">
    <property type="component" value="Chromosome Ca8"/>
</dbReference>
<sequence>MTTLHKVVLIFITFMFLITFLLLVVDAQNNKIRLNNENQNSIPFPIIEKVKPDFETNFNGGWEVLSQNSGVSAMQINLMPTNKIIVYDATVYRVSRLRYPEGVPCVTFKDANTQEDRLDCFAHSMEYDLETNQVRPLKVTADPWCSCGGLTPDGTLVSSGGFADGTKTIRYYGGPSCRDNNCDWREYNNLLQEERWYGTQVILANGDFIVVGGRRSFSYEYLPRQEGQRPEKPYFFPFLYETSDIDENNLYPFVHLSTDGNLFIFSNNRSLLLSPVTNKIVRTFPVLLGGSRNYPASGMSVLLPIDLGNVEINKTDTPIKAEVIVCGGNKYDAFFYAETKKQFSPALGDCNRMVITDKNPKWEYEEMPSPRTMGDCLILPNGQLLFINGAQKGTAGWWDADSPNLTPVLYNPEKPRGQRFKEMTPTQISRMYHSSSALLPNGKIWVAGSNTHDTYKDVDEFPTETRVEGFSPPYLDKNLDKFRPQIVEETSAKRLKYGKNFVTKITMQQDGINEGLSKSDIKVTMYFPPFTTHGFSMSQRLLVLKIKKILSDVKGSYDIKSEAPPFGEVAPSGYYILFVVHRGVPSKGMWVHIKG</sequence>
<dbReference type="OrthoDB" id="2019572at2759"/>
<dbReference type="InterPro" id="IPR014756">
    <property type="entry name" value="Ig_E-set"/>
</dbReference>
<dbReference type="InterPro" id="IPR011043">
    <property type="entry name" value="Gal_Oxase/kelch_b-propeller"/>
</dbReference>
<dbReference type="eggNOG" id="ENOG502QS5Z">
    <property type="taxonomic scope" value="Eukaryota"/>
</dbReference>
<feature type="chain" id="PRO_5010331576" evidence="2">
    <location>
        <begin position="28"/>
        <end position="595"/>
    </location>
</feature>
<protein>
    <submittedName>
        <fullName evidence="6">Aldehyde oxidase GLOX1-like</fullName>
    </submittedName>
</protein>
<dbReference type="PaxDb" id="3827-XP_004513017.1"/>
<dbReference type="InterPro" id="IPR013783">
    <property type="entry name" value="Ig-like_fold"/>
</dbReference>
<evidence type="ECO:0000256" key="1">
    <source>
        <dbReference type="ARBA" id="ARBA00022729"/>
    </source>
</evidence>
<evidence type="ECO:0000259" key="4">
    <source>
        <dbReference type="Pfam" id="PF09118"/>
    </source>
</evidence>
<dbReference type="Gene3D" id="2.130.10.80">
    <property type="entry name" value="Galactose oxidase/kelch, beta-propeller"/>
    <property type="match status" value="1"/>
</dbReference>
<dbReference type="KEGG" id="cam:101505637"/>
<dbReference type="CDD" id="cd02851">
    <property type="entry name" value="E_set_GO_C"/>
    <property type="match status" value="1"/>
</dbReference>
<reference evidence="5" key="1">
    <citation type="journal article" date="2013" name="Nat. Biotechnol.">
        <title>Draft genome sequence of chickpea (Cicer arietinum) provides a resource for trait improvement.</title>
        <authorList>
            <person name="Varshney R.K."/>
            <person name="Song C."/>
            <person name="Saxena R.K."/>
            <person name="Azam S."/>
            <person name="Yu S."/>
            <person name="Sharpe A.G."/>
            <person name="Cannon S."/>
            <person name="Baek J."/>
            <person name="Rosen B.D."/>
            <person name="Tar'an B."/>
            <person name="Millan T."/>
            <person name="Zhang X."/>
            <person name="Ramsay L.D."/>
            <person name="Iwata A."/>
            <person name="Wang Y."/>
            <person name="Nelson W."/>
            <person name="Farmer A.D."/>
            <person name="Gaur P.M."/>
            <person name="Soderlund C."/>
            <person name="Penmetsa R.V."/>
            <person name="Xu C."/>
            <person name="Bharti A.K."/>
            <person name="He W."/>
            <person name="Winter P."/>
            <person name="Zhao S."/>
            <person name="Hane J.K."/>
            <person name="Carrasquilla-Garcia N."/>
            <person name="Condie J.A."/>
            <person name="Upadhyaya H.D."/>
            <person name="Luo M.C."/>
            <person name="Thudi M."/>
            <person name="Gowda C.L."/>
            <person name="Singh N.P."/>
            <person name="Lichtenzveig J."/>
            <person name="Gali K.K."/>
            <person name="Rubio J."/>
            <person name="Nadarajan N."/>
            <person name="Dolezel J."/>
            <person name="Bansal K.C."/>
            <person name="Xu X."/>
            <person name="Edwards D."/>
            <person name="Zhang G."/>
            <person name="Kahl G."/>
            <person name="Gil J."/>
            <person name="Singh K.B."/>
            <person name="Datta S.K."/>
            <person name="Jackson S.A."/>
            <person name="Wang J."/>
            <person name="Cook D.R."/>
        </authorList>
    </citation>
    <scope>NUCLEOTIDE SEQUENCE [LARGE SCALE GENOMIC DNA]</scope>
    <source>
        <strain evidence="5">cv. CDC Frontier</strain>
    </source>
</reference>
<evidence type="ECO:0000313" key="5">
    <source>
        <dbReference type="Proteomes" id="UP000087171"/>
    </source>
</evidence>
<dbReference type="Pfam" id="PF07250">
    <property type="entry name" value="Glyoxal_oxid_N"/>
    <property type="match status" value="1"/>
</dbReference>
<feature type="domain" description="Galactose oxidase-like Early set" evidence="4">
    <location>
        <begin position="483"/>
        <end position="593"/>
    </location>
</feature>
<dbReference type="InterPro" id="IPR015202">
    <property type="entry name" value="GO-like_E_set"/>
</dbReference>
<evidence type="ECO:0000313" key="6">
    <source>
        <dbReference type="RefSeq" id="XP_004513017.1"/>
    </source>
</evidence>
<dbReference type="Pfam" id="PF09118">
    <property type="entry name" value="GO-like_E_set"/>
    <property type="match status" value="1"/>
</dbReference>
<dbReference type="SUPFAM" id="SSF81296">
    <property type="entry name" value="E set domains"/>
    <property type="match status" value="1"/>
</dbReference>
<dbReference type="SUPFAM" id="SSF50965">
    <property type="entry name" value="Galactose oxidase, central domain"/>
    <property type="match status" value="1"/>
</dbReference>
<dbReference type="RefSeq" id="XP_004513017.1">
    <property type="nucleotide sequence ID" value="XM_004512960.2"/>
</dbReference>
<organism evidence="5 6">
    <name type="scientific">Cicer arietinum</name>
    <name type="common">Chickpea</name>
    <name type="synonym">Garbanzo</name>
    <dbReference type="NCBI Taxonomy" id="3827"/>
    <lineage>
        <taxon>Eukaryota</taxon>
        <taxon>Viridiplantae</taxon>
        <taxon>Streptophyta</taxon>
        <taxon>Embryophyta</taxon>
        <taxon>Tracheophyta</taxon>
        <taxon>Spermatophyta</taxon>
        <taxon>Magnoliopsida</taxon>
        <taxon>eudicotyledons</taxon>
        <taxon>Gunneridae</taxon>
        <taxon>Pentapetalae</taxon>
        <taxon>rosids</taxon>
        <taxon>fabids</taxon>
        <taxon>Fabales</taxon>
        <taxon>Fabaceae</taxon>
        <taxon>Papilionoideae</taxon>
        <taxon>50 kb inversion clade</taxon>
        <taxon>NPAAA clade</taxon>
        <taxon>Hologalegina</taxon>
        <taxon>IRL clade</taxon>
        <taxon>Cicereae</taxon>
        <taxon>Cicer</taxon>
    </lineage>
</organism>
<dbReference type="InterPro" id="IPR037293">
    <property type="entry name" value="Gal_Oxidase_central_sf"/>
</dbReference>
<reference evidence="6" key="2">
    <citation type="submission" date="2025-08" db="UniProtKB">
        <authorList>
            <consortium name="RefSeq"/>
        </authorList>
    </citation>
    <scope>IDENTIFICATION</scope>
    <source>
        <tissue evidence="6">Etiolated seedlings</tissue>
    </source>
</reference>
<accession>A0A1S2Z0W4</accession>
<dbReference type="PANTHER" id="PTHR32208:SF93">
    <property type="entry name" value="ALDEHYDE OXIDASE GLOX1"/>
    <property type="match status" value="1"/>
</dbReference>
<dbReference type="STRING" id="3827.A0A1S2Z0W4"/>
<evidence type="ECO:0000259" key="3">
    <source>
        <dbReference type="Pfam" id="PF07250"/>
    </source>
</evidence>
<keyword evidence="1 2" id="KW-0732">Signal</keyword>
<gene>
    <name evidence="6" type="primary">LOC101505637</name>
</gene>
<dbReference type="Gene3D" id="2.60.40.10">
    <property type="entry name" value="Immunoglobulins"/>
    <property type="match status" value="1"/>
</dbReference>
<dbReference type="InterPro" id="IPR009880">
    <property type="entry name" value="Glyoxal_oxidase_N"/>
</dbReference>
<dbReference type="PANTHER" id="PTHR32208">
    <property type="entry name" value="SECRETED PROTEIN-RELATED"/>
    <property type="match status" value="1"/>
</dbReference>
<evidence type="ECO:0000256" key="2">
    <source>
        <dbReference type="SAM" id="SignalP"/>
    </source>
</evidence>
<name>A0A1S2Z0W4_CICAR</name>